<name>A0AAV1KIL0_9NEOP</name>
<dbReference type="AlphaFoldDB" id="A0AAV1KIL0"/>
<feature type="region of interest" description="Disordered" evidence="1">
    <location>
        <begin position="39"/>
        <end position="73"/>
    </location>
</feature>
<accession>A0AAV1KIL0</accession>
<protein>
    <submittedName>
        <fullName evidence="2">Uncharacterized protein</fullName>
    </submittedName>
</protein>
<gene>
    <name evidence="2" type="ORF">PARMNEM_LOCUS3282</name>
</gene>
<reference evidence="2 3" key="1">
    <citation type="submission" date="2023-11" db="EMBL/GenBank/DDBJ databases">
        <authorList>
            <person name="Hedman E."/>
            <person name="Englund M."/>
            <person name="Stromberg M."/>
            <person name="Nyberg Akerstrom W."/>
            <person name="Nylinder S."/>
            <person name="Jareborg N."/>
            <person name="Kallberg Y."/>
            <person name="Kronander E."/>
        </authorList>
    </citation>
    <scope>NUCLEOTIDE SEQUENCE [LARGE SCALE GENOMIC DNA]</scope>
</reference>
<evidence type="ECO:0000313" key="3">
    <source>
        <dbReference type="Proteomes" id="UP001314205"/>
    </source>
</evidence>
<dbReference type="EMBL" id="CAVLGL010000035">
    <property type="protein sequence ID" value="CAK1581642.1"/>
    <property type="molecule type" value="Genomic_DNA"/>
</dbReference>
<feature type="region of interest" description="Disordered" evidence="1">
    <location>
        <begin position="1"/>
        <end position="26"/>
    </location>
</feature>
<sequence>MEALGRGDQTAEGLGGKGKKPADDAGGIEEHRLLHLSLERSVTESQSPQMIREADWDEPVRRDDQRNNFGRQTTPHVGHLVRQVQIFCLLICFGFHEVLVIRNGNIDQKYL</sequence>
<keyword evidence="3" id="KW-1185">Reference proteome</keyword>
<feature type="compositionally biased region" description="Basic and acidic residues" evidence="1">
    <location>
        <begin position="52"/>
        <end position="66"/>
    </location>
</feature>
<evidence type="ECO:0000256" key="1">
    <source>
        <dbReference type="SAM" id="MobiDB-lite"/>
    </source>
</evidence>
<dbReference type="Proteomes" id="UP001314205">
    <property type="component" value="Unassembled WGS sequence"/>
</dbReference>
<proteinExistence type="predicted"/>
<evidence type="ECO:0000313" key="2">
    <source>
        <dbReference type="EMBL" id="CAK1581642.1"/>
    </source>
</evidence>
<comment type="caution">
    <text evidence="2">The sequence shown here is derived from an EMBL/GenBank/DDBJ whole genome shotgun (WGS) entry which is preliminary data.</text>
</comment>
<organism evidence="2 3">
    <name type="scientific">Parnassius mnemosyne</name>
    <name type="common">clouded apollo</name>
    <dbReference type="NCBI Taxonomy" id="213953"/>
    <lineage>
        <taxon>Eukaryota</taxon>
        <taxon>Metazoa</taxon>
        <taxon>Ecdysozoa</taxon>
        <taxon>Arthropoda</taxon>
        <taxon>Hexapoda</taxon>
        <taxon>Insecta</taxon>
        <taxon>Pterygota</taxon>
        <taxon>Neoptera</taxon>
        <taxon>Endopterygota</taxon>
        <taxon>Lepidoptera</taxon>
        <taxon>Glossata</taxon>
        <taxon>Ditrysia</taxon>
        <taxon>Papilionoidea</taxon>
        <taxon>Papilionidae</taxon>
        <taxon>Parnassiinae</taxon>
        <taxon>Parnassini</taxon>
        <taxon>Parnassius</taxon>
        <taxon>Driopa</taxon>
    </lineage>
</organism>